<reference evidence="5 6" key="1">
    <citation type="journal article" date="2018" name="Nat. Ecol. Evol.">
        <title>Shark genomes provide insights into elasmobranch evolution and the origin of vertebrates.</title>
        <authorList>
            <person name="Hara Y"/>
            <person name="Yamaguchi K"/>
            <person name="Onimaru K"/>
            <person name="Kadota M"/>
            <person name="Koyanagi M"/>
            <person name="Keeley SD"/>
            <person name="Tatsumi K"/>
            <person name="Tanaka K"/>
            <person name="Motone F"/>
            <person name="Kageyama Y"/>
            <person name="Nozu R"/>
            <person name="Adachi N"/>
            <person name="Nishimura O"/>
            <person name="Nakagawa R"/>
            <person name="Tanegashima C"/>
            <person name="Kiyatake I"/>
            <person name="Matsumoto R"/>
            <person name="Murakumo K"/>
            <person name="Nishida K"/>
            <person name="Terakita A"/>
            <person name="Kuratani S"/>
            <person name="Sato K"/>
            <person name="Hyodo S Kuraku.S."/>
        </authorList>
    </citation>
    <scope>NUCLEOTIDE SEQUENCE [LARGE SCALE GENOMIC DNA]</scope>
</reference>
<keyword evidence="4" id="KW-0802">TPR repeat</keyword>
<comment type="caution">
    <text evidence="5">The sequence shown here is derived from an EMBL/GenBank/DDBJ whole genome shotgun (WGS) entry which is preliminary data.</text>
</comment>
<dbReference type="Gene3D" id="1.25.40.10">
    <property type="entry name" value="Tetratricopeptide repeat domain"/>
    <property type="match status" value="1"/>
</dbReference>
<dbReference type="PANTHER" id="PTHR16263:SF4">
    <property type="entry name" value="TETRATRICOPEPTIDE REPEAT PROTEIN 38"/>
    <property type="match status" value="1"/>
</dbReference>
<dbReference type="OrthoDB" id="1427555at2759"/>
<evidence type="ECO:0000256" key="3">
    <source>
        <dbReference type="ARBA" id="ARBA00022737"/>
    </source>
</evidence>
<gene>
    <name evidence="5" type="ORF">scyTo_0015268</name>
</gene>
<evidence type="ECO:0000256" key="4">
    <source>
        <dbReference type="ARBA" id="ARBA00022803"/>
    </source>
</evidence>
<feature type="non-terminal residue" evidence="5">
    <location>
        <position position="1"/>
    </location>
</feature>
<dbReference type="SUPFAM" id="SSF48452">
    <property type="entry name" value="TPR-like"/>
    <property type="match status" value="1"/>
</dbReference>
<accession>A0A401P755</accession>
<dbReference type="AlphaFoldDB" id="A0A401P755"/>
<dbReference type="EMBL" id="BFAA01008588">
    <property type="protein sequence ID" value="GCB68979.1"/>
    <property type="molecule type" value="Genomic_DNA"/>
</dbReference>
<comment type="similarity">
    <text evidence="1">Belongs to the TTC38 family.</text>
</comment>
<evidence type="ECO:0000313" key="5">
    <source>
        <dbReference type="EMBL" id="GCB68979.1"/>
    </source>
</evidence>
<dbReference type="InterPro" id="IPR033891">
    <property type="entry name" value="TTC38"/>
</dbReference>
<sequence>AWQDIGLPLSTTSNEACKMYDAFLTQLVSWTNDPSLGGLEICQTKLQAADPDFVMGQVVINGAELIGTGKSVWLDKDLDAAVKRMVGLSKTQEITERERLHVEALDLFAKGCLPKACNVWEEILLYQPTDLLALKMSQDTYYYLGYSQQLRDSIARVLPHWTPQIPLYGYLKGMYSFGLVETNFYDLAEKAAKEGLALNPSDAWSVHTLAHVYEMNANVDNGLKFLKEMENNWKGSDMLSCHIYWHWALYHIEKGDYEAALTLYDDQISRSCFKSGAMLDIVDACSMLYRLQMEGINLNNRWKKLAEVTRSHAKDHILVYNDVHILMSLLGAKETDIANQLITSLQEVSQTPGENHQHQLARDLGLPICQAITEFANGNYSRTVDLLNPIRYQVQNIGGSNAQRDIFDLLLIHAALKSDCRAHQKLARCLLMERDALKPNSPMNERLTRKVTALHNVD</sequence>
<dbReference type="OMA" id="DLCERHA"/>
<keyword evidence="3" id="KW-0677">Repeat</keyword>
<dbReference type="STRING" id="75743.A0A401P755"/>
<dbReference type="Proteomes" id="UP000288216">
    <property type="component" value="Unassembled WGS sequence"/>
</dbReference>
<organism evidence="5 6">
    <name type="scientific">Scyliorhinus torazame</name>
    <name type="common">Cloudy catshark</name>
    <name type="synonym">Catulus torazame</name>
    <dbReference type="NCBI Taxonomy" id="75743"/>
    <lineage>
        <taxon>Eukaryota</taxon>
        <taxon>Metazoa</taxon>
        <taxon>Chordata</taxon>
        <taxon>Craniata</taxon>
        <taxon>Vertebrata</taxon>
        <taxon>Chondrichthyes</taxon>
        <taxon>Elasmobranchii</taxon>
        <taxon>Galeomorphii</taxon>
        <taxon>Galeoidea</taxon>
        <taxon>Carcharhiniformes</taxon>
        <taxon>Scyliorhinidae</taxon>
        <taxon>Scyliorhinus</taxon>
    </lineage>
</organism>
<name>A0A401P755_SCYTO</name>
<keyword evidence="6" id="KW-1185">Reference proteome</keyword>
<dbReference type="InterPro" id="IPR011990">
    <property type="entry name" value="TPR-like_helical_dom_sf"/>
</dbReference>
<dbReference type="CDD" id="cd05804">
    <property type="entry name" value="StaR_like"/>
    <property type="match status" value="1"/>
</dbReference>
<proteinExistence type="inferred from homology"/>
<dbReference type="PANTHER" id="PTHR16263">
    <property type="entry name" value="TETRATRICOPEPTIDE REPEAT PROTEIN 38"/>
    <property type="match status" value="1"/>
</dbReference>
<evidence type="ECO:0000313" key="6">
    <source>
        <dbReference type="Proteomes" id="UP000288216"/>
    </source>
</evidence>
<evidence type="ECO:0000256" key="2">
    <source>
        <dbReference type="ARBA" id="ARBA00019992"/>
    </source>
</evidence>
<evidence type="ECO:0000256" key="1">
    <source>
        <dbReference type="ARBA" id="ARBA00005857"/>
    </source>
</evidence>
<protein>
    <recommendedName>
        <fullName evidence="2">Tetratricopeptide repeat protein 38</fullName>
    </recommendedName>
</protein>